<keyword evidence="2" id="KW-0378">Hydrolase</keyword>
<dbReference type="EMBL" id="DQVM01000020">
    <property type="protein sequence ID" value="HIQ29119.1"/>
    <property type="molecule type" value="Genomic_DNA"/>
</dbReference>
<dbReference type="Proteomes" id="UP000608579">
    <property type="component" value="Unassembled WGS sequence"/>
</dbReference>
<comment type="caution">
    <text evidence="2">The sequence shown here is derived from an EMBL/GenBank/DDBJ whole genome shotgun (WGS) entry which is preliminary data.</text>
</comment>
<accession>A0A833EBD8</accession>
<feature type="non-terminal residue" evidence="2">
    <location>
        <position position="1"/>
    </location>
</feature>
<dbReference type="AlphaFoldDB" id="A0A833EBD8"/>
<evidence type="ECO:0000313" key="3">
    <source>
        <dbReference type="Proteomes" id="UP000608579"/>
    </source>
</evidence>
<dbReference type="Gene3D" id="3.60.15.10">
    <property type="entry name" value="Ribonuclease Z/Hydroxyacylglutathione hydrolase-like"/>
    <property type="match status" value="1"/>
</dbReference>
<proteinExistence type="predicted"/>
<organism evidence="2 3">
    <name type="scientific">Caldiarchaeum subterraneum</name>
    <dbReference type="NCBI Taxonomy" id="311458"/>
    <lineage>
        <taxon>Archaea</taxon>
        <taxon>Nitrososphaerota</taxon>
        <taxon>Candidatus Caldarchaeales</taxon>
        <taxon>Candidatus Caldarchaeaceae</taxon>
        <taxon>Candidatus Caldarchaeum</taxon>
    </lineage>
</organism>
<evidence type="ECO:0000259" key="1">
    <source>
        <dbReference type="SMART" id="SM00849"/>
    </source>
</evidence>
<dbReference type="NCBIfam" id="NF001911">
    <property type="entry name" value="PRK00685.1"/>
    <property type="match status" value="1"/>
</dbReference>
<sequence length="203" mass="22056">PFLSQNPAAAVKPEDIEKVDYVIVSHEHSDHLGDAFEICKRTGALFIAMYELKVKADENGVQRTFGANIGGPFTADGLKVTLTPALHSGNPAGIVIHGEEATIYHAGDTGLFSDMKLIGQLYKPDIALIPIGSLFTMGPEEAAVAVSLIKPKVAIPMHYNTFDLIKQDPQSFAKLVKRRAKGVKVVILNPGETYEYKKAGRRK</sequence>
<dbReference type="Pfam" id="PF12706">
    <property type="entry name" value="Lactamase_B_2"/>
    <property type="match status" value="1"/>
</dbReference>
<gene>
    <name evidence="2" type="ORF">EYH45_00985</name>
</gene>
<dbReference type="InterPro" id="IPR036866">
    <property type="entry name" value="RibonucZ/Hydroxyglut_hydro"/>
</dbReference>
<reference evidence="2" key="1">
    <citation type="journal article" date="2020" name="ISME J.">
        <title>Gammaproteobacteria mediating utilization of methyl-, sulfur- and petroleum organic compounds in deep ocean hydrothermal plumes.</title>
        <authorList>
            <person name="Zhou Z."/>
            <person name="Liu Y."/>
            <person name="Pan J."/>
            <person name="Cron B.R."/>
            <person name="Toner B.M."/>
            <person name="Anantharaman K."/>
            <person name="Breier J.A."/>
            <person name="Dick G.J."/>
            <person name="Li M."/>
        </authorList>
    </citation>
    <scope>NUCLEOTIDE SEQUENCE</scope>
    <source>
        <strain evidence="2">SZUA-1515</strain>
    </source>
</reference>
<dbReference type="GO" id="GO:0016787">
    <property type="term" value="F:hydrolase activity"/>
    <property type="evidence" value="ECO:0007669"/>
    <property type="project" value="UniProtKB-KW"/>
</dbReference>
<dbReference type="SUPFAM" id="SSF56281">
    <property type="entry name" value="Metallo-hydrolase/oxidoreductase"/>
    <property type="match status" value="1"/>
</dbReference>
<dbReference type="InterPro" id="IPR050114">
    <property type="entry name" value="UPF0173_UPF0282_UlaG_hydrolase"/>
</dbReference>
<name>A0A833EBD8_CALS0</name>
<dbReference type="InterPro" id="IPR001279">
    <property type="entry name" value="Metallo-B-lactamas"/>
</dbReference>
<dbReference type="SMART" id="SM00849">
    <property type="entry name" value="Lactamase_B"/>
    <property type="match status" value="1"/>
</dbReference>
<dbReference type="PANTHER" id="PTHR43546">
    <property type="entry name" value="UPF0173 METAL-DEPENDENT HYDROLASE MJ1163-RELATED"/>
    <property type="match status" value="1"/>
</dbReference>
<protein>
    <submittedName>
        <fullName evidence="2">Metal-dependent hydrolase</fullName>
    </submittedName>
</protein>
<dbReference type="PANTHER" id="PTHR43546:SF3">
    <property type="entry name" value="UPF0173 METAL-DEPENDENT HYDROLASE MJ1163"/>
    <property type="match status" value="1"/>
</dbReference>
<feature type="domain" description="Metallo-beta-lactamase" evidence="1">
    <location>
        <begin position="5"/>
        <end position="158"/>
    </location>
</feature>
<evidence type="ECO:0000313" key="2">
    <source>
        <dbReference type="EMBL" id="HIQ29119.1"/>
    </source>
</evidence>